<evidence type="ECO:0000256" key="3">
    <source>
        <dbReference type="ARBA" id="ARBA00022989"/>
    </source>
</evidence>
<feature type="transmembrane region" description="Helical" evidence="5">
    <location>
        <begin position="265"/>
        <end position="287"/>
    </location>
</feature>
<feature type="transmembrane region" description="Helical" evidence="5">
    <location>
        <begin position="147"/>
        <end position="168"/>
    </location>
</feature>
<accession>A0ABW5DV00</accession>
<organism evidence="7 8">
    <name type="scientific">Lacibacterium aquatile</name>
    <dbReference type="NCBI Taxonomy" id="1168082"/>
    <lineage>
        <taxon>Bacteria</taxon>
        <taxon>Pseudomonadati</taxon>
        <taxon>Pseudomonadota</taxon>
        <taxon>Alphaproteobacteria</taxon>
        <taxon>Rhodospirillales</taxon>
        <taxon>Rhodospirillaceae</taxon>
    </lineage>
</organism>
<reference evidence="8" key="1">
    <citation type="journal article" date="2019" name="Int. J. Syst. Evol. Microbiol.">
        <title>The Global Catalogue of Microorganisms (GCM) 10K type strain sequencing project: providing services to taxonomists for standard genome sequencing and annotation.</title>
        <authorList>
            <consortium name="The Broad Institute Genomics Platform"/>
            <consortium name="The Broad Institute Genome Sequencing Center for Infectious Disease"/>
            <person name="Wu L."/>
            <person name="Ma J."/>
        </authorList>
    </citation>
    <scope>NUCLEOTIDE SEQUENCE [LARGE SCALE GENOMIC DNA]</scope>
    <source>
        <strain evidence="8">CGMCC 1.19062</strain>
    </source>
</reference>
<protein>
    <submittedName>
        <fullName evidence="7">DMT family transporter</fullName>
    </submittedName>
</protein>
<name>A0ABW5DV00_9PROT</name>
<dbReference type="RefSeq" id="WP_379878060.1">
    <property type="nucleotide sequence ID" value="NZ_JBHUIP010000014.1"/>
</dbReference>
<comment type="caution">
    <text evidence="7">The sequence shown here is derived from an EMBL/GenBank/DDBJ whole genome shotgun (WGS) entry which is preliminary data.</text>
</comment>
<dbReference type="InterPro" id="IPR000620">
    <property type="entry name" value="EamA_dom"/>
</dbReference>
<evidence type="ECO:0000259" key="6">
    <source>
        <dbReference type="Pfam" id="PF00892"/>
    </source>
</evidence>
<proteinExistence type="predicted"/>
<feature type="transmembrane region" description="Helical" evidence="5">
    <location>
        <begin position="210"/>
        <end position="229"/>
    </location>
</feature>
<feature type="domain" description="EamA" evidence="6">
    <location>
        <begin position="149"/>
        <end position="282"/>
    </location>
</feature>
<dbReference type="PANTHER" id="PTHR32322">
    <property type="entry name" value="INNER MEMBRANE TRANSPORTER"/>
    <property type="match status" value="1"/>
</dbReference>
<feature type="transmembrane region" description="Helical" evidence="5">
    <location>
        <begin position="92"/>
        <end position="113"/>
    </location>
</feature>
<sequence length="292" mass="30739">MKPRDIIEYIALALIWGFSFLVLLRVVEAFGWVGAVTFRCFIAGGTLLVVATVLRRRLDFKAGWRPFLIVGATTVAGQLIGLSYATPLIGTAMAAIFVAAIPLFSMVIGQLWGLETITAQKLAGLVLGTVGILLLVGFPAVPVTTSFVLGCIGSLVSGLFAAFGSNYASRSLRGVGSWEVTIGSFLFGGLLTLPLLFFVPVPTVPRALDYLYLVVAGAGMSALTYVIYFRLVGAIGATRTISVEFAVTVVAVLVGAFWLGEELSLIQILGAATIIGGCMLVLGLMPLRSRAA</sequence>
<dbReference type="Pfam" id="PF00892">
    <property type="entry name" value="EamA"/>
    <property type="match status" value="2"/>
</dbReference>
<dbReference type="PANTHER" id="PTHR32322:SF9">
    <property type="entry name" value="AMINO-ACID METABOLITE EFFLUX PUMP-RELATED"/>
    <property type="match status" value="1"/>
</dbReference>
<feature type="transmembrane region" description="Helical" evidence="5">
    <location>
        <begin position="7"/>
        <end position="26"/>
    </location>
</feature>
<feature type="transmembrane region" description="Helical" evidence="5">
    <location>
        <begin position="241"/>
        <end position="259"/>
    </location>
</feature>
<keyword evidence="8" id="KW-1185">Reference proteome</keyword>
<evidence type="ECO:0000256" key="2">
    <source>
        <dbReference type="ARBA" id="ARBA00022692"/>
    </source>
</evidence>
<feature type="transmembrane region" description="Helical" evidence="5">
    <location>
        <begin position="180"/>
        <end position="198"/>
    </location>
</feature>
<dbReference type="InterPro" id="IPR050638">
    <property type="entry name" value="AA-Vitamin_Transporters"/>
</dbReference>
<dbReference type="InterPro" id="IPR037185">
    <property type="entry name" value="EmrE-like"/>
</dbReference>
<keyword evidence="3 5" id="KW-1133">Transmembrane helix</keyword>
<dbReference type="EMBL" id="JBHUIP010000014">
    <property type="protein sequence ID" value="MFD2264917.1"/>
    <property type="molecule type" value="Genomic_DNA"/>
</dbReference>
<comment type="subcellular location">
    <subcellularLocation>
        <location evidence="1">Membrane</location>
        <topology evidence="1">Multi-pass membrane protein</topology>
    </subcellularLocation>
</comment>
<feature type="domain" description="EamA" evidence="6">
    <location>
        <begin position="10"/>
        <end position="136"/>
    </location>
</feature>
<evidence type="ECO:0000313" key="7">
    <source>
        <dbReference type="EMBL" id="MFD2264917.1"/>
    </source>
</evidence>
<dbReference type="SUPFAM" id="SSF103481">
    <property type="entry name" value="Multidrug resistance efflux transporter EmrE"/>
    <property type="match status" value="2"/>
</dbReference>
<evidence type="ECO:0000256" key="1">
    <source>
        <dbReference type="ARBA" id="ARBA00004141"/>
    </source>
</evidence>
<keyword evidence="2 5" id="KW-0812">Transmembrane</keyword>
<feature type="transmembrane region" description="Helical" evidence="5">
    <location>
        <begin position="66"/>
        <end position="86"/>
    </location>
</feature>
<dbReference type="Proteomes" id="UP001597295">
    <property type="component" value="Unassembled WGS sequence"/>
</dbReference>
<keyword evidence="4 5" id="KW-0472">Membrane</keyword>
<feature type="transmembrane region" description="Helical" evidence="5">
    <location>
        <begin position="32"/>
        <end position="54"/>
    </location>
</feature>
<evidence type="ECO:0000256" key="5">
    <source>
        <dbReference type="SAM" id="Phobius"/>
    </source>
</evidence>
<feature type="transmembrane region" description="Helical" evidence="5">
    <location>
        <begin position="122"/>
        <end position="141"/>
    </location>
</feature>
<gene>
    <name evidence="7" type="ORF">ACFSM5_18570</name>
</gene>
<evidence type="ECO:0000313" key="8">
    <source>
        <dbReference type="Proteomes" id="UP001597295"/>
    </source>
</evidence>
<evidence type="ECO:0000256" key="4">
    <source>
        <dbReference type="ARBA" id="ARBA00023136"/>
    </source>
</evidence>